<dbReference type="GO" id="GO:0016639">
    <property type="term" value="F:oxidoreductase activity, acting on the CH-NH2 group of donors, NAD or NADP as acceptor"/>
    <property type="evidence" value="ECO:0007669"/>
    <property type="project" value="InterPro"/>
</dbReference>
<evidence type="ECO:0000259" key="5">
    <source>
        <dbReference type="PROSITE" id="PS51379"/>
    </source>
</evidence>
<gene>
    <name evidence="6" type="ORF">D6858_15010</name>
</gene>
<name>A0A419QY90_9SPHN</name>
<dbReference type="Gene3D" id="1.10.1060.10">
    <property type="entry name" value="Alpha-helical ferredoxin"/>
    <property type="match status" value="1"/>
</dbReference>
<sequence>MGKETGFLEYERKDRTYADPAERLKHYKEFVIPHTEPDLRLQAARCMNCGIPYCHNGCPVNNLIPDWNHLTYEGDWKNALEVLHSTNNFPEFTGRVCPAPCEASCTLNITDEPVTIKSIECAIVDRGWQEGWIEPQVPASKTGKSVAVIGSGPAGLACAQQLARAGHTVTLFEKNDRVGGLLRYGIPDFKMEKHLINRRAVQMEAEGVNFRTSTEVGVDVSFKSLKENFDAVVLSGGAEDARPLGIPGAELPGVRMAMEFLTQQNKRNAGDDEVRAAPRGTLTATGKKVVVIGGGDTGSDCVGTSNRQGAESVVQLEIMPQPPEKENKLLTWPHWPLKLRTSSSHEEGVERDFSVLTKRVVGEGGKVTGLECVRLEWEGGTMKEIAGSEFTIPADLILLAMGFVGPKKAGLLEQAGVELTDRGNVAADTVSYATSEPGVFACGDMRRGQSLVVWAIREGRQCARAVDEALMGVSELPR</sequence>
<comment type="pathway">
    <text evidence="4">Amino-acid biosynthesis.</text>
</comment>
<keyword evidence="2" id="KW-0560">Oxidoreductase</keyword>
<protein>
    <submittedName>
        <fullName evidence="6">Glutamate synthase subunit beta</fullName>
    </submittedName>
</protein>
<dbReference type="InterPro" id="IPR006005">
    <property type="entry name" value="Glut_synth_ssu1"/>
</dbReference>
<dbReference type="EMBL" id="RAHJ01000022">
    <property type="protein sequence ID" value="RJX65609.1"/>
    <property type="molecule type" value="Genomic_DNA"/>
</dbReference>
<dbReference type="Pfam" id="PF07992">
    <property type="entry name" value="Pyr_redox_2"/>
    <property type="match status" value="1"/>
</dbReference>
<accession>A0A419QY90</accession>
<dbReference type="PANTHER" id="PTHR43100:SF1">
    <property type="entry name" value="GLUTAMATE SYNTHASE [NADPH] SMALL CHAIN"/>
    <property type="match status" value="1"/>
</dbReference>
<evidence type="ECO:0000256" key="3">
    <source>
        <dbReference type="ARBA" id="ARBA00023164"/>
    </source>
</evidence>
<dbReference type="PROSITE" id="PS51379">
    <property type="entry name" value="4FE4S_FER_2"/>
    <property type="match status" value="1"/>
</dbReference>
<reference evidence="6 7" key="1">
    <citation type="submission" date="2018-09" db="EMBL/GenBank/DDBJ databases">
        <title>Altererythrobacter sp.Ery1 and Ery12, the genome sequencing of novel strains in genus Alterythrobacter.</title>
        <authorList>
            <person name="Cheng H."/>
            <person name="Wu Y.-H."/>
            <person name="Fang C."/>
            <person name="Xu X.-W."/>
        </authorList>
    </citation>
    <scope>NUCLEOTIDE SEQUENCE [LARGE SCALE GENOMIC DNA]</scope>
    <source>
        <strain evidence="6 7">Ery12</strain>
    </source>
</reference>
<organism evidence="6 7">
    <name type="scientific">Tsuneonella suprasediminis</name>
    <dbReference type="NCBI Taxonomy" id="2306996"/>
    <lineage>
        <taxon>Bacteria</taxon>
        <taxon>Pseudomonadati</taxon>
        <taxon>Pseudomonadota</taxon>
        <taxon>Alphaproteobacteria</taxon>
        <taxon>Sphingomonadales</taxon>
        <taxon>Erythrobacteraceae</taxon>
        <taxon>Tsuneonella</taxon>
    </lineage>
</organism>
<dbReference type="Pfam" id="PF14691">
    <property type="entry name" value="Fer4_20"/>
    <property type="match status" value="1"/>
</dbReference>
<evidence type="ECO:0000256" key="2">
    <source>
        <dbReference type="ARBA" id="ARBA00023002"/>
    </source>
</evidence>
<dbReference type="InterPro" id="IPR009051">
    <property type="entry name" value="Helical_ferredxn"/>
</dbReference>
<feature type="domain" description="4Fe-4S ferredoxin-type" evidence="5">
    <location>
        <begin position="37"/>
        <end position="68"/>
    </location>
</feature>
<dbReference type="InterPro" id="IPR023753">
    <property type="entry name" value="FAD/NAD-binding_dom"/>
</dbReference>
<dbReference type="Gene3D" id="3.50.50.60">
    <property type="entry name" value="FAD/NAD(P)-binding domain"/>
    <property type="match status" value="2"/>
</dbReference>
<dbReference type="OrthoDB" id="9803192at2"/>
<evidence type="ECO:0000313" key="7">
    <source>
        <dbReference type="Proteomes" id="UP000284322"/>
    </source>
</evidence>
<dbReference type="GO" id="GO:0051536">
    <property type="term" value="F:iron-sulfur cluster binding"/>
    <property type="evidence" value="ECO:0007669"/>
    <property type="project" value="InterPro"/>
</dbReference>
<keyword evidence="1" id="KW-0028">Amino-acid biosynthesis</keyword>
<dbReference type="AlphaFoldDB" id="A0A419QY90"/>
<dbReference type="RefSeq" id="WP_120112478.1">
    <property type="nucleotide sequence ID" value="NZ_RAHJ01000022.1"/>
</dbReference>
<comment type="caution">
    <text evidence="6">The sequence shown here is derived from an EMBL/GenBank/DDBJ whole genome shotgun (WGS) entry which is preliminary data.</text>
</comment>
<dbReference type="PRINTS" id="PR00419">
    <property type="entry name" value="ADXRDTASE"/>
</dbReference>
<proteinExistence type="predicted"/>
<dbReference type="SUPFAM" id="SSF51971">
    <property type="entry name" value="Nucleotide-binding domain"/>
    <property type="match status" value="2"/>
</dbReference>
<evidence type="ECO:0000256" key="1">
    <source>
        <dbReference type="ARBA" id="ARBA00022605"/>
    </source>
</evidence>
<dbReference type="InterPro" id="IPR051394">
    <property type="entry name" value="Glutamate_Synthase"/>
</dbReference>
<evidence type="ECO:0000256" key="4">
    <source>
        <dbReference type="ARBA" id="ARBA00029440"/>
    </source>
</evidence>
<evidence type="ECO:0000313" key="6">
    <source>
        <dbReference type="EMBL" id="RJX65609.1"/>
    </source>
</evidence>
<dbReference type="GO" id="GO:0006537">
    <property type="term" value="P:glutamate biosynthetic process"/>
    <property type="evidence" value="ECO:0007669"/>
    <property type="project" value="UniProtKB-KW"/>
</dbReference>
<keyword evidence="3" id="KW-0314">Glutamate biosynthesis</keyword>
<dbReference type="InterPro" id="IPR028261">
    <property type="entry name" value="DPD_II"/>
</dbReference>
<dbReference type="NCBIfam" id="TIGR01317">
    <property type="entry name" value="GOGAT_sm_gam"/>
    <property type="match status" value="1"/>
</dbReference>
<dbReference type="Proteomes" id="UP000284322">
    <property type="component" value="Unassembled WGS sequence"/>
</dbReference>
<dbReference type="SUPFAM" id="SSF46548">
    <property type="entry name" value="alpha-helical ferredoxin"/>
    <property type="match status" value="1"/>
</dbReference>
<dbReference type="PANTHER" id="PTHR43100">
    <property type="entry name" value="GLUTAMATE SYNTHASE [NADPH] SMALL CHAIN"/>
    <property type="match status" value="1"/>
</dbReference>
<keyword evidence="7" id="KW-1185">Reference proteome</keyword>
<dbReference type="InterPro" id="IPR036188">
    <property type="entry name" value="FAD/NAD-bd_sf"/>
</dbReference>
<dbReference type="InterPro" id="IPR017896">
    <property type="entry name" value="4Fe4S_Fe-S-bd"/>
</dbReference>